<name>A0ABW0I9E9_9BACT</name>
<proteinExistence type="inferred from homology"/>
<dbReference type="EMBL" id="JBHSMA010000003">
    <property type="protein sequence ID" value="MFC5409914.1"/>
    <property type="molecule type" value="Genomic_DNA"/>
</dbReference>
<feature type="transmembrane region" description="Helical" evidence="7">
    <location>
        <begin position="25"/>
        <end position="43"/>
    </location>
</feature>
<dbReference type="Proteomes" id="UP001596106">
    <property type="component" value="Unassembled WGS sequence"/>
</dbReference>
<feature type="transmembrane region" description="Helical" evidence="7">
    <location>
        <begin position="99"/>
        <end position="122"/>
    </location>
</feature>
<evidence type="ECO:0000256" key="5">
    <source>
        <dbReference type="ARBA" id="ARBA00022989"/>
    </source>
</evidence>
<keyword evidence="6 7" id="KW-0472">Membrane</keyword>
<comment type="subcellular location">
    <subcellularLocation>
        <location evidence="1">Cell membrane</location>
        <topology evidence="1">Multi-pass membrane protein</topology>
    </subcellularLocation>
</comment>
<feature type="transmembrane region" description="Helical" evidence="7">
    <location>
        <begin position="68"/>
        <end position="92"/>
    </location>
</feature>
<comment type="similarity">
    <text evidence="2">Belongs to the DoxX family.</text>
</comment>
<evidence type="ECO:0000256" key="3">
    <source>
        <dbReference type="ARBA" id="ARBA00022475"/>
    </source>
</evidence>
<protein>
    <submittedName>
        <fullName evidence="8">DoxX family protein</fullName>
    </submittedName>
</protein>
<keyword evidence="9" id="KW-1185">Reference proteome</keyword>
<evidence type="ECO:0000256" key="4">
    <source>
        <dbReference type="ARBA" id="ARBA00022692"/>
    </source>
</evidence>
<comment type="caution">
    <text evidence="8">The sequence shown here is derived from an EMBL/GenBank/DDBJ whole genome shotgun (WGS) entry which is preliminary data.</text>
</comment>
<dbReference type="Pfam" id="PF07681">
    <property type="entry name" value="DoxX"/>
    <property type="match status" value="1"/>
</dbReference>
<feature type="transmembrane region" description="Helical" evidence="7">
    <location>
        <begin position="134"/>
        <end position="153"/>
    </location>
</feature>
<organism evidence="8 9">
    <name type="scientific">Larkinella bovis</name>
    <dbReference type="NCBI Taxonomy" id="683041"/>
    <lineage>
        <taxon>Bacteria</taxon>
        <taxon>Pseudomonadati</taxon>
        <taxon>Bacteroidota</taxon>
        <taxon>Cytophagia</taxon>
        <taxon>Cytophagales</taxon>
        <taxon>Spirosomataceae</taxon>
        <taxon>Larkinella</taxon>
    </lineage>
</organism>
<evidence type="ECO:0000256" key="1">
    <source>
        <dbReference type="ARBA" id="ARBA00004651"/>
    </source>
</evidence>
<keyword evidence="4 7" id="KW-0812">Transmembrane</keyword>
<keyword evidence="5 7" id="KW-1133">Transmembrane helix</keyword>
<evidence type="ECO:0000313" key="8">
    <source>
        <dbReference type="EMBL" id="MFC5409914.1"/>
    </source>
</evidence>
<evidence type="ECO:0000256" key="2">
    <source>
        <dbReference type="ARBA" id="ARBA00006679"/>
    </source>
</evidence>
<evidence type="ECO:0000256" key="7">
    <source>
        <dbReference type="SAM" id="Phobius"/>
    </source>
</evidence>
<dbReference type="PANTHER" id="PTHR33452:SF1">
    <property type="entry name" value="INNER MEMBRANE PROTEIN YPHA-RELATED"/>
    <property type="match status" value="1"/>
</dbReference>
<dbReference type="PANTHER" id="PTHR33452">
    <property type="entry name" value="OXIDOREDUCTASE CATD-RELATED"/>
    <property type="match status" value="1"/>
</dbReference>
<evidence type="ECO:0000256" key="6">
    <source>
        <dbReference type="ARBA" id="ARBA00023136"/>
    </source>
</evidence>
<dbReference type="InterPro" id="IPR051907">
    <property type="entry name" value="DoxX-like_oxidoreductase"/>
</dbReference>
<accession>A0ABW0I9E9</accession>
<gene>
    <name evidence="8" type="ORF">ACFPMF_11385</name>
</gene>
<keyword evidence="3" id="KW-1003">Cell membrane</keyword>
<dbReference type="InterPro" id="IPR032808">
    <property type="entry name" value="DoxX"/>
</dbReference>
<dbReference type="RefSeq" id="WP_379844671.1">
    <property type="nucleotide sequence ID" value="NZ_JBHSMA010000003.1"/>
</dbReference>
<evidence type="ECO:0000313" key="9">
    <source>
        <dbReference type="Proteomes" id="UP001596106"/>
    </source>
</evidence>
<reference evidence="9" key="1">
    <citation type="journal article" date="2019" name="Int. J. Syst. Evol. Microbiol.">
        <title>The Global Catalogue of Microorganisms (GCM) 10K type strain sequencing project: providing services to taxonomists for standard genome sequencing and annotation.</title>
        <authorList>
            <consortium name="The Broad Institute Genomics Platform"/>
            <consortium name="The Broad Institute Genome Sequencing Center for Infectious Disease"/>
            <person name="Wu L."/>
            <person name="Ma J."/>
        </authorList>
    </citation>
    <scope>NUCLEOTIDE SEQUENCE [LARGE SCALE GENOMIC DNA]</scope>
    <source>
        <strain evidence="9">CCUG 55250</strain>
    </source>
</reference>
<sequence length="158" mass="17540">MKTISVPEEHPPFPLRRIVSTGHEIAPLIIRVVLGLVLFPHGAQKLLGWFGGYGFDGTMTFFTETVHLPYWLALSVVLLEFFAPFFLVLGLVTRVMASLVGLLFVGIILTSHLPYGFFMNWYGNQSGEGFEYHLLVLAMTVSLLLSGGGKLSIDNRLQ</sequence>